<sequence>MGESFMSYHSDPLIREYQDRGMAKWMGFYLSEHTAQMRTEKNKRNATRSIKPQMSAEEIAENLNMSYLNKALIEIQLAALNSEGEAFADIIGVVLGFDDTTIFLADANTKIQAIPNGSIRHVHLVKHPKWSDFS</sequence>
<organism evidence="1 2">
    <name type="scientific">Enterococcus xiangfangensis</name>
    <dbReference type="NCBI Taxonomy" id="1296537"/>
    <lineage>
        <taxon>Bacteria</taxon>
        <taxon>Bacillati</taxon>
        <taxon>Bacillota</taxon>
        <taxon>Bacilli</taxon>
        <taxon>Lactobacillales</taxon>
        <taxon>Enterococcaceae</taxon>
        <taxon>Enterococcus</taxon>
    </lineage>
</organism>
<dbReference type="RefSeq" id="WP_311829606.1">
    <property type="nucleotide sequence ID" value="NZ_JARQAJ010000002.1"/>
</dbReference>
<reference evidence="1" key="1">
    <citation type="submission" date="2023-03" db="EMBL/GenBank/DDBJ databases">
        <authorList>
            <person name="Shen W."/>
            <person name="Cai J."/>
        </authorList>
    </citation>
    <scope>NUCLEOTIDE SEQUENCE</scope>
    <source>
        <strain evidence="1">P66-3</strain>
    </source>
</reference>
<dbReference type="EMBL" id="JARQAJ010000002">
    <property type="protein sequence ID" value="MDT2759030.1"/>
    <property type="molecule type" value="Genomic_DNA"/>
</dbReference>
<evidence type="ECO:0008006" key="3">
    <source>
        <dbReference type="Google" id="ProtNLM"/>
    </source>
</evidence>
<name>A0ABU3F8M7_9ENTE</name>
<accession>A0ABU3F8M7</accession>
<dbReference type="Proteomes" id="UP001181046">
    <property type="component" value="Unassembled WGS sequence"/>
</dbReference>
<evidence type="ECO:0000313" key="2">
    <source>
        <dbReference type="Proteomes" id="UP001181046"/>
    </source>
</evidence>
<gene>
    <name evidence="1" type="ORF">P7H27_04565</name>
</gene>
<evidence type="ECO:0000313" key="1">
    <source>
        <dbReference type="EMBL" id="MDT2759030.1"/>
    </source>
</evidence>
<comment type="caution">
    <text evidence="1">The sequence shown here is derived from an EMBL/GenBank/DDBJ whole genome shotgun (WGS) entry which is preliminary data.</text>
</comment>
<keyword evidence="2" id="KW-1185">Reference proteome</keyword>
<protein>
    <recommendedName>
        <fullName evidence="3">DNA-directed RNA polymerase beta subunit</fullName>
    </recommendedName>
</protein>
<proteinExistence type="predicted"/>